<evidence type="ECO:0000313" key="2">
    <source>
        <dbReference type="EMBL" id="SEE50500.1"/>
    </source>
</evidence>
<feature type="domain" description="Methyltransferase FkbM" evidence="1">
    <location>
        <begin position="22"/>
        <end position="185"/>
    </location>
</feature>
<dbReference type="RefSeq" id="WP_092125438.1">
    <property type="nucleotide sequence ID" value="NZ_FNTH01000001.1"/>
</dbReference>
<dbReference type="AlphaFoldDB" id="A0A1H5JDK0"/>
<dbReference type="PANTHER" id="PTHR36973">
    <property type="entry name" value="SLL1456 PROTEIN-RELATED"/>
    <property type="match status" value="1"/>
</dbReference>
<organism evidence="2 3">
    <name type="scientific">Bradyrhizobium erythrophlei</name>
    <dbReference type="NCBI Taxonomy" id="1437360"/>
    <lineage>
        <taxon>Bacteria</taxon>
        <taxon>Pseudomonadati</taxon>
        <taxon>Pseudomonadota</taxon>
        <taxon>Alphaproteobacteria</taxon>
        <taxon>Hyphomicrobiales</taxon>
        <taxon>Nitrobacteraceae</taxon>
        <taxon>Bradyrhizobium</taxon>
    </lineage>
</organism>
<dbReference type="EMBL" id="FNTH01000001">
    <property type="protein sequence ID" value="SEE50500.1"/>
    <property type="molecule type" value="Genomic_DNA"/>
</dbReference>
<dbReference type="Proteomes" id="UP000198992">
    <property type="component" value="Unassembled WGS sequence"/>
</dbReference>
<reference evidence="2 3" key="1">
    <citation type="submission" date="2016-10" db="EMBL/GenBank/DDBJ databases">
        <authorList>
            <person name="de Groot N.N."/>
        </authorList>
    </citation>
    <scope>NUCLEOTIDE SEQUENCE [LARGE SCALE GENOMIC DNA]</scope>
    <source>
        <strain evidence="2 3">MT12</strain>
    </source>
</reference>
<evidence type="ECO:0000313" key="3">
    <source>
        <dbReference type="Proteomes" id="UP000198992"/>
    </source>
</evidence>
<dbReference type="Gene3D" id="3.40.50.150">
    <property type="entry name" value="Vaccinia Virus protein VP39"/>
    <property type="match status" value="1"/>
</dbReference>
<dbReference type="GO" id="GO:0032259">
    <property type="term" value="P:methylation"/>
    <property type="evidence" value="ECO:0007669"/>
    <property type="project" value="UniProtKB-KW"/>
</dbReference>
<dbReference type="SUPFAM" id="SSF53335">
    <property type="entry name" value="S-adenosyl-L-methionine-dependent methyltransferases"/>
    <property type="match status" value="1"/>
</dbReference>
<sequence>MTMFSALGELHRLGFNPSAILDIGAYTGEFSTAVRSIFPDAFILMIDALEENQGALADTSSRIGNAEYRHALLGETEQSQTPFYVVDTNMDPRLVKTGSSKYRENAVFPFIERSLTQTTLKSLVRPFGKRFSLVKLDVQGAELDVLRGFGDFISDIEAAVIELPIVEYNRGAPSIDQILSELRQMDLVLYDIVDEHRFQGNRLFQIDGLFVRSDSIFRPQPPFHG</sequence>
<proteinExistence type="predicted"/>
<dbReference type="InterPro" id="IPR006342">
    <property type="entry name" value="FkbM_mtfrase"/>
</dbReference>
<protein>
    <submittedName>
        <fullName evidence="2">Methyltransferase, FkbM family</fullName>
    </submittedName>
</protein>
<dbReference type="InterPro" id="IPR029063">
    <property type="entry name" value="SAM-dependent_MTases_sf"/>
</dbReference>
<keyword evidence="2" id="KW-0808">Transferase</keyword>
<gene>
    <name evidence="2" type="ORF">SAMN05444164_8379</name>
</gene>
<dbReference type="GO" id="GO:0008171">
    <property type="term" value="F:O-methyltransferase activity"/>
    <property type="evidence" value="ECO:0007669"/>
    <property type="project" value="TreeGrafter"/>
</dbReference>
<dbReference type="InterPro" id="IPR053188">
    <property type="entry name" value="FkbM_Methyltransferase"/>
</dbReference>
<dbReference type="NCBIfam" id="TIGR01444">
    <property type="entry name" value="fkbM_fam"/>
    <property type="match status" value="1"/>
</dbReference>
<name>A0A1H5JDK0_9BRAD</name>
<dbReference type="OrthoDB" id="292760at2"/>
<dbReference type="PANTHER" id="PTHR36973:SF4">
    <property type="entry name" value="NODULATION PROTEIN"/>
    <property type="match status" value="1"/>
</dbReference>
<keyword evidence="2" id="KW-0489">Methyltransferase</keyword>
<dbReference type="Pfam" id="PF05050">
    <property type="entry name" value="Methyltransf_21"/>
    <property type="match status" value="1"/>
</dbReference>
<evidence type="ECO:0000259" key="1">
    <source>
        <dbReference type="Pfam" id="PF05050"/>
    </source>
</evidence>
<accession>A0A1H5JDK0</accession>